<evidence type="ECO:0000259" key="1">
    <source>
        <dbReference type="Pfam" id="PF01979"/>
    </source>
</evidence>
<dbReference type="InterPro" id="IPR051781">
    <property type="entry name" value="Metallo-dep_Hydrolase"/>
</dbReference>
<dbReference type="PANTHER" id="PTHR43135">
    <property type="entry name" value="ALPHA-D-RIBOSE 1-METHYLPHOSPHONATE 5-TRIPHOSPHATE DIPHOSPHATASE"/>
    <property type="match status" value="1"/>
</dbReference>
<gene>
    <name evidence="2" type="ORF">ACFL27_27490</name>
</gene>
<dbReference type="Pfam" id="PF01979">
    <property type="entry name" value="Amidohydro_1"/>
    <property type="match status" value="1"/>
</dbReference>
<proteinExistence type="predicted"/>
<evidence type="ECO:0000313" key="2">
    <source>
        <dbReference type="EMBL" id="MFC1853945.1"/>
    </source>
</evidence>
<dbReference type="Gene3D" id="3.30.110.90">
    <property type="entry name" value="Amidohydrolase"/>
    <property type="match status" value="1"/>
</dbReference>
<dbReference type="Gene3D" id="2.30.40.10">
    <property type="entry name" value="Urease, subunit C, domain 1"/>
    <property type="match status" value="1"/>
</dbReference>
<evidence type="ECO:0000313" key="3">
    <source>
        <dbReference type="Proteomes" id="UP001594351"/>
    </source>
</evidence>
<reference evidence="2 3" key="1">
    <citation type="submission" date="2024-09" db="EMBL/GenBank/DDBJ databases">
        <title>Laminarin stimulates single cell rates of sulfate reduction while oxygen inhibits transcriptomic activity in coastal marine sediment.</title>
        <authorList>
            <person name="Lindsay M."/>
            <person name="Orcutt B."/>
            <person name="Emerson D."/>
            <person name="Stepanauskas R."/>
            <person name="D'Angelo T."/>
        </authorList>
    </citation>
    <scope>NUCLEOTIDE SEQUENCE [LARGE SCALE GENOMIC DNA]</scope>
    <source>
        <strain evidence="2">SAG AM-311-K15</strain>
    </source>
</reference>
<dbReference type="EMBL" id="JBHPBY010000655">
    <property type="protein sequence ID" value="MFC1853945.1"/>
    <property type="molecule type" value="Genomic_DNA"/>
</dbReference>
<dbReference type="SUPFAM" id="SSF51556">
    <property type="entry name" value="Metallo-dependent hydrolases"/>
    <property type="match status" value="1"/>
</dbReference>
<name>A0ABV6Z669_UNCC1</name>
<organism evidence="2 3">
    <name type="scientific">candidate division CSSED10-310 bacterium</name>
    <dbReference type="NCBI Taxonomy" id="2855610"/>
    <lineage>
        <taxon>Bacteria</taxon>
        <taxon>Bacteria division CSSED10-310</taxon>
    </lineage>
</organism>
<protein>
    <submittedName>
        <fullName evidence="2">Amidohydrolase family protein</fullName>
    </submittedName>
</protein>
<dbReference type="InterPro" id="IPR006680">
    <property type="entry name" value="Amidohydro-rel"/>
</dbReference>
<accession>A0ABV6Z669</accession>
<dbReference type="PANTHER" id="PTHR43135:SF3">
    <property type="entry name" value="ALPHA-D-RIBOSE 1-METHYLPHOSPHONATE 5-TRIPHOSPHATE DIPHOSPHATASE"/>
    <property type="match status" value="1"/>
</dbReference>
<dbReference type="Proteomes" id="UP001594351">
    <property type="component" value="Unassembled WGS sequence"/>
</dbReference>
<dbReference type="Gene3D" id="1.20.58.520">
    <property type="entry name" value="Amidohydrolase"/>
    <property type="match status" value="1"/>
</dbReference>
<comment type="caution">
    <text evidence="2">The sequence shown here is derived from an EMBL/GenBank/DDBJ whole genome shotgun (WGS) entry which is preliminary data.</text>
</comment>
<dbReference type="InterPro" id="IPR011059">
    <property type="entry name" value="Metal-dep_hydrolase_composite"/>
</dbReference>
<sequence>MKILKNMTRVATYFVTEMVNHGVKLLVGQDGFSAENTLNEMELLRDCGLGEAEIILGASLYPAQWLGLDHQTGSLTENKTADIVLLHKNPLEDIRNIHTSAAVIKNGKFVFADRTRDVYSS</sequence>
<dbReference type="InterPro" id="IPR032466">
    <property type="entry name" value="Metal_Hydrolase"/>
</dbReference>
<keyword evidence="3" id="KW-1185">Reference proteome</keyword>
<feature type="domain" description="Amidohydrolase-related" evidence="1">
    <location>
        <begin position="16"/>
        <end position="110"/>
    </location>
</feature>